<dbReference type="PANTHER" id="PTHR30576">
    <property type="entry name" value="COLANIC BIOSYNTHESIS UDP-GLUCOSE LIPID CARRIER TRANSFERASE"/>
    <property type="match status" value="1"/>
</dbReference>
<dbReference type="InterPro" id="IPR003362">
    <property type="entry name" value="Bact_transf"/>
</dbReference>
<keyword evidence="2" id="KW-0812">Transmembrane</keyword>
<dbReference type="RefSeq" id="WP_134335773.1">
    <property type="nucleotide sequence ID" value="NZ_BMCZ01000004.1"/>
</dbReference>
<evidence type="ECO:0000313" key="4">
    <source>
        <dbReference type="EMBL" id="TEW67737.1"/>
    </source>
</evidence>
<evidence type="ECO:0000259" key="3">
    <source>
        <dbReference type="Pfam" id="PF02397"/>
    </source>
</evidence>
<dbReference type="OrthoDB" id="9808602at2"/>
<organism evidence="4 5">
    <name type="scientific">Mucilaginibacter phyllosphaerae</name>
    <dbReference type="NCBI Taxonomy" id="1812349"/>
    <lineage>
        <taxon>Bacteria</taxon>
        <taxon>Pseudomonadati</taxon>
        <taxon>Bacteroidota</taxon>
        <taxon>Sphingobacteriia</taxon>
        <taxon>Sphingobacteriales</taxon>
        <taxon>Sphingobacteriaceae</taxon>
        <taxon>Mucilaginibacter</taxon>
    </lineage>
</organism>
<proteinExistence type="inferred from homology"/>
<dbReference type="GO" id="GO:0016780">
    <property type="term" value="F:phosphotransferase activity, for other substituted phosphate groups"/>
    <property type="evidence" value="ECO:0007669"/>
    <property type="project" value="TreeGrafter"/>
</dbReference>
<keyword evidence="2" id="KW-0472">Membrane</keyword>
<feature type="transmembrane region" description="Helical" evidence="2">
    <location>
        <begin position="12"/>
        <end position="32"/>
    </location>
</feature>
<evidence type="ECO:0000256" key="1">
    <source>
        <dbReference type="ARBA" id="ARBA00006464"/>
    </source>
</evidence>
<evidence type="ECO:0000313" key="5">
    <source>
        <dbReference type="Proteomes" id="UP000297248"/>
    </source>
</evidence>
<comment type="similarity">
    <text evidence="1">Belongs to the bacterial sugar transferase family.</text>
</comment>
<dbReference type="Pfam" id="PF02397">
    <property type="entry name" value="Bac_transf"/>
    <property type="match status" value="1"/>
</dbReference>
<dbReference type="PANTHER" id="PTHR30576:SF0">
    <property type="entry name" value="UNDECAPRENYL-PHOSPHATE N-ACETYLGALACTOSAMINYL 1-PHOSPHATE TRANSFERASE-RELATED"/>
    <property type="match status" value="1"/>
</dbReference>
<feature type="domain" description="Bacterial sugar transferase" evidence="3">
    <location>
        <begin position="6"/>
        <end position="186"/>
    </location>
</feature>
<comment type="caution">
    <text evidence="4">The sequence shown here is derived from an EMBL/GenBank/DDBJ whole genome shotgun (WGS) entry which is preliminary data.</text>
</comment>
<accession>A0A4Y8AG45</accession>
<name>A0A4Y8AG45_9SPHI</name>
<dbReference type="EMBL" id="SNQG01000002">
    <property type="protein sequence ID" value="TEW67737.1"/>
    <property type="molecule type" value="Genomic_DNA"/>
</dbReference>
<reference evidence="4 5" key="1">
    <citation type="journal article" date="2016" name="Int. J. Syst. Evol. Microbiol.">
        <title>Proposal of Mucilaginibacter phyllosphaerae sp. nov. isolated from the phyllosphere of Galium album.</title>
        <authorList>
            <person name="Aydogan E.L."/>
            <person name="Busse H.J."/>
            <person name="Moser G."/>
            <person name="Muller C."/>
            <person name="Kampfer P."/>
            <person name="Glaeser S.P."/>
        </authorList>
    </citation>
    <scope>NUCLEOTIDE SEQUENCE [LARGE SCALE GENOMIC DNA]</scope>
    <source>
        <strain evidence="4 5">PP-F2FG21</strain>
    </source>
</reference>
<keyword evidence="4" id="KW-0808">Transferase</keyword>
<gene>
    <name evidence="4" type="ORF">E2R65_07045</name>
</gene>
<sequence>MYSIIKRLIDMIISAVLLIILLPVLIIVAILIKLDSAGPVLFKQIRIGHLGLPFQILKFRTMINRKPHEIDQLKEGVIKGNDSRITKLGAYLRASSLDELPQLINVLLGSMTFIGPRPILPEQKEVVPPQYQKRFSVYPGISGLAQVKGRRSLSWEDQLIFDCEYADRKSFKLDIYIMIRTVAVVFSKKDIYGAEGKNWRLYREEWKK</sequence>
<keyword evidence="2" id="KW-1133">Transmembrane helix</keyword>
<protein>
    <submittedName>
        <fullName evidence="4">Sugar transferase</fullName>
    </submittedName>
</protein>
<evidence type="ECO:0000256" key="2">
    <source>
        <dbReference type="SAM" id="Phobius"/>
    </source>
</evidence>
<dbReference type="Proteomes" id="UP000297248">
    <property type="component" value="Unassembled WGS sequence"/>
</dbReference>
<dbReference type="AlphaFoldDB" id="A0A4Y8AG45"/>